<dbReference type="PANTHER" id="PTHR21274">
    <property type="entry name" value="MECKELIN"/>
    <property type="match status" value="1"/>
</dbReference>
<dbReference type="Pfam" id="PF09773">
    <property type="entry name" value="Meckelin"/>
    <property type="match status" value="1"/>
</dbReference>
<evidence type="ECO:0000313" key="1">
    <source>
        <dbReference type="EMBL" id="KJH52379.1"/>
    </source>
</evidence>
<sequence length="241" mass="27791">MFFITISFSQNRTLLEYFSVLVLTHDLHGYYIHGRSVHGRADTGMAEMNEFLQKERDDLCGYRGLEPTSHLQTFTISLPKSFRSRYDEIISKTYNTNTHVRMSGFDQTTARMAITARVNDEMNTFLREFIEHSIPEVDYVIRNRSFIEALLNIELTDTIQTGNFLRDFSEIGFSSCFLYGREWAHLSFEATLFVVAYLLLNSLTYAAAIVFCVSKIISSITSVLCTNHLVRSSLVDHRFLI</sequence>
<accession>A0A0D8Y8S0</accession>
<evidence type="ECO:0000313" key="2">
    <source>
        <dbReference type="Proteomes" id="UP000053766"/>
    </source>
</evidence>
<organism evidence="1 2">
    <name type="scientific">Dictyocaulus viviparus</name>
    <name type="common">Bovine lungworm</name>
    <dbReference type="NCBI Taxonomy" id="29172"/>
    <lineage>
        <taxon>Eukaryota</taxon>
        <taxon>Metazoa</taxon>
        <taxon>Ecdysozoa</taxon>
        <taxon>Nematoda</taxon>
        <taxon>Chromadorea</taxon>
        <taxon>Rhabditida</taxon>
        <taxon>Rhabditina</taxon>
        <taxon>Rhabditomorpha</taxon>
        <taxon>Strongyloidea</taxon>
        <taxon>Metastrongylidae</taxon>
        <taxon>Dictyocaulus</taxon>
    </lineage>
</organism>
<reference evidence="2" key="2">
    <citation type="journal article" date="2016" name="Sci. Rep.">
        <title>Dictyocaulus viviparus genome, variome and transcriptome elucidate lungworm biology and support future intervention.</title>
        <authorList>
            <person name="McNulty S.N."/>
            <person name="Strube C."/>
            <person name="Rosa B.A."/>
            <person name="Martin J.C."/>
            <person name="Tyagi R."/>
            <person name="Choi Y.J."/>
            <person name="Wang Q."/>
            <person name="Hallsworth Pepin K."/>
            <person name="Zhang X."/>
            <person name="Ozersky P."/>
            <person name="Wilson R.K."/>
            <person name="Sternberg P.W."/>
            <person name="Gasser R.B."/>
            <person name="Mitreva M."/>
        </authorList>
    </citation>
    <scope>NUCLEOTIDE SEQUENCE [LARGE SCALE GENOMIC DNA]</scope>
    <source>
        <strain evidence="2">HannoverDv2000</strain>
    </source>
</reference>
<dbReference type="AlphaFoldDB" id="A0A0D8Y8S0"/>
<dbReference type="OrthoDB" id="419138at2759"/>
<gene>
    <name evidence="1" type="ORF">DICVIV_01471</name>
</gene>
<reference evidence="1 2" key="1">
    <citation type="submission" date="2013-11" db="EMBL/GenBank/DDBJ databases">
        <title>Draft genome of the bovine lungworm Dictyocaulus viviparus.</title>
        <authorList>
            <person name="Mitreva M."/>
        </authorList>
    </citation>
    <scope>NUCLEOTIDE SEQUENCE [LARGE SCALE GENOMIC DNA]</scope>
    <source>
        <strain evidence="1 2">HannoverDv2000</strain>
    </source>
</reference>
<dbReference type="Proteomes" id="UP000053766">
    <property type="component" value="Unassembled WGS sequence"/>
</dbReference>
<protein>
    <recommendedName>
        <fullName evidence="3">Meckelin</fullName>
    </recommendedName>
</protein>
<name>A0A0D8Y8S0_DICVI</name>
<dbReference type="EMBL" id="KN716166">
    <property type="protein sequence ID" value="KJH52379.1"/>
    <property type="molecule type" value="Genomic_DNA"/>
</dbReference>
<keyword evidence="2" id="KW-1185">Reference proteome</keyword>
<dbReference type="PANTHER" id="PTHR21274:SF0">
    <property type="entry name" value="MECKELIN"/>
    <property type="match status" value="1"/>
</dbReference>
<dbReference type="GO" id="GO:0060271">
    <property type="term" value="P:cilium assembly"/>
    <property type="evidence" value="ECO:0007669"/>
    <property type="project" value="InterPro"/>
</dbReference>
<dbReference type="InterPro" id="IPR019170">
    <property type="entry name" value="Meckelin"/>
</dbReference>
<proteinExistence type="predicted"/>
<dbReference type="GO" id="GO:0036038">
    <property type="term" value="C:MKS complex"/>
    <property type="evidence" value="ECO:0007669"/>
    <property type="project" value="InterPro"/>
</dbReference>
<evidence type="ECO:0008006" key="3">
    <source>
        <dbReference type="Google" id="ProtNLM"/>
    </source>
</evidence>
<dbReference type="STRING" id="29172.A0A0D8Y8S0"/>